<evidence type="ECO:0000256" key="1">
    <source>
        <dbReference type="ARBA" id="ARBA00000427"/>
    </source>
</evidence>
<evidence type="ECO:0000313" key="7">
    <source>
        <dbReference type="Proteomes" id="UP000310636"/>
    </source>
</evidence>
<dbReference type="CDD" id="cd15482">
    <property type="entry name" value="Sialidase_non-viral"/>
    <property type="match status" value="1"/>
</dbReference>
<dbReference type="Gene3D" id="2.60.120.260">
    <property type="entry name" value="Galactose-binding domain-like"/>
    <property type="match status" value="4"/>
</dbReference>
<evidence type="ECO:0000256" key="2">
    <source>
        <dbReference type="ARBA" id="ARBA00009348"/>
    </source>
</evidence>
<keyword evidence="4" id="KW-0732">Signal</keyword>
<sequence length="1302" mass="139236">MASLAARARGKLLICAALVMASLNFGPGAAAPSAAAESQADPGASVSSSVSSSVYSLSLSSGYQSSTDKLPASIGSATGERNPYQGSLASFGSTGAFSLDSGLNSLGADLGAEETFNLIELDSDGNGTHRVEKADLSLYVSDDNVTYEKVPDWDFLKLDRSLLLYNFSETARYVKVHSHYDDTNAEYSGSNLQAMLEVYELPAGTWTASGGGEWSYRKAVTVTNPNNETIYDRPVHLSGSSLGTSALISAGRLQADYRDVRFADAAGRELSFYKDDGGFYVRLPEMAPLATATVYFYYGNPQAAFSGGGQEALQVEYGNKTFTPQGDDGLEFGANIKPVRLPDGTLMLMAQTDIDNGIYARYSFDDGMTWSVPEPLISPGSRSGISLDSPGGAYVDETTGDLFVAFYSYHYFGVWDGVHSCLDDSVCRSDLYVVKATGFSGGKPSFGAPVAVSGMMSSLGNPVNYAVTYSNPIRTSTGRLVVTFGFAIGDDGTFAAGVAYSDDNGLTWTKSASDLTIPSIGGEGGVSETAIIERADGSLIIYARQQRGDKTTLAESVSVNNGTTWSAAQDSDILSSNTFPALSRDEDGSILLNWSGHNAMGGTSYQRNDLTIAYSQDETLTWDGYRNVLDRTILSTPGWYSEGERRQAVESDKVPAGENAYLFSWSGGTQTGSVLVEDFYRYLYRSHGALDDFEYERAAGTTDNGTRLAGDYWWKTTSFGTVTTSGTQAKEGVQSLRIYDHVSNVTPTGASRLFPAVRKGTVELSLYGTSFTNGLNLSLQEGYSQHPNAAGTAFRLQVAPDGSLLYSDAKESYNRRAGFVPDDVTPASGNLENIGNTAALALDYKNRSVGMDLGRVETITQIKLIDNDSSNRLGSSNLSVYISNANDGDWQLVTGWTFAKAGGTITLGGLNAQARYVKVHQNYADTAYTFVNGLQEIIEVVSGPATRRIGYLTGDTSPASGNLASWGTSGSFGFDYQSRSVGMDLGAAETITEIKLWDNDNSNRLTASDLSVYVSDTNDGDWLPVTGWSFAKSNGNIKLSGLSVTARFVKVHQAYSDSSFTFVGDVRNLMTVRTTEHAQTTGFLTDTNPATGDLSSFGYAGTFALDYQNRSIGVDLGQVETVQEITLRDIDSTSRIASGDLEVYVSMTNNGDWVQATGWTFQKSNREITLGGLSATARYVKVHQAYSDSSFTFTNELKDMMSVKTEPVASVLRPLPVPTTLATNVWNDIRLKFDLASGTAEVFVNGASKGSISAAHPGPVIIHLLIATEPGSGTDVYVDRFLLIDESVALPTSGSVGAEETS</sequence>
<comment type="catalytic activity">
    <reaction evidence="1">
        <text>Hydrolysis of alpha-(2-&gt;3)-, alpha-(2-&gt;6)-, alpha-(2-&gt;8)- glycosidic linkages of terminal sialic acid residues in oligosaccharides, glycoproteins, glycolipids, colominic acid and synthetic substrates.</text>
        <dbReference type="EC" id="3.2.1.18"/>
    </reaction>
</comment>
<dbReference type="GO" id="GO:0006689">
    <property type="term" value="P:ganglioside catabolic process"/>
    <property type="evidence" value="ECO:0007669"/>
    <property type="project" value="TreeGrafter"/>
</dbReference>
<dbReference type="PANTHER" id="PTHR10628">
    <property type="entry name" value="SIALIDASE"/>
    <property type="match status" value="1"/>
</dbReference>
<evidence type="ECO:0000313" key="6">
    <source>
        <dbReference type="EMBL" id="THF77328.1"/>
    </source>
</evidence>
<dbReference type="RefSeq" id="WP_136370973.1">
    <property type="nucleotide sequence ID" value="NZ_SSOB01000020.1"/>
</dbReference>
<feature type="chain" id="PRO_5020823626" description="exo-alpha-sialidase" evidence="4">
    <location>
        <begin position="31"/>
        <end position="1302"/>
    </location>
</feature>
<evidence type="ECO:0000256" key="4">
    <source>
        <dbReference type="SAM" id="SignalP"/>
    </source>
</evidence>
<dbReference type="GO" id="GO:0004308">
    <property type="term" value="F:exo-alpha-sialidase activity"/>
    <property type="evidence" value="ECO:0007669"/>
    <property type="project" value="UniProtKB-EC"/>
</dbReference>
<dbReference type="SUPFAM" id="SSF50939">
    <property type="entry name" value="Sialidases"/>
    <property type="match status" value="1"/>
</dbReference>
<feature type="domain" description="Sialidase" evidence="5">
    <location>
        <begin position="471"/>
        <end position="623"/>
    </location>
</feature>
<organism evidence="6 7">
    <name type="scientific">Cohnella fermenti</name>
    <dbReference type="NCBI Taxonomy" id="2565925"/>
    <lineage>
        <taxon>Bacteria</taxon>
        <taxon>Bacillati</taxon>
        <taxon>Bacillota</taxon>
        <taxon>Bacilli</taxon>
        <taxon>Bacillales</taxon>
        <taxon>Paenibacillaceae</taxon>
        <taxon>Cohnella</taxon>
    </lineage>
</organism>
<keyword evidence="7" id="KW-1185">Reference proteome</keyword>
<dbReference type="Proteomes" id="UP000310636">
    <property type="component" value="Unassembled WGS sequence"/>
</dbReference>
<dbReference type="PANTHER" id="PTHR10628:SF30">
    <property type="entry name" value="EXO-ALPHA-SIALIDASE"/>
    <property type="match status" value="1"/>
</dbReference>
<dbReference type="GO" id="GO:0009313">
    <property type="term" value="P:oligosaccharide catabolic process"/>
    <property type="evidence" value="ECO:0007669"/>
    <property type="project" value="TreeGrafter"/>
</dbReference>
<protein>
    <recommendedName>
        <fullName evidence="3">exo-alpha-sialidase</fullName>
        <ecNumber evidence="3">3.2.1.18</ecNumber>
    </recommendedName>
</protein>
<feature type="signal peptide" evidence="4">
    <location>
        <begin position="1"/>
        <end position="30"/>
    </location>
</feature>
<dbReference type="PROSITE" id="PS00018">
    <property type="entry name" value="EF_HAND_1"/>
    <property type="match status" value="1"/>
</dbReference>
<accession>A0A4S4BW97</accession>
<dbReference type="Pfam" id="PF13088">
    <property type="entry name" value="BNR_2"/>
    <property type="match status" value="1"/>
</dbReference>
<dbReference type="EMBL" id="SSOB01000020">
    <property type="protein sequence ID" value="THF77328.1"/>
    <property type="molecule type" value="Genomic_DNA"/>
</dbReference>
<dbReference type="InterPro" id="IPR011040">
    <property type="entry name" value="Sialidase"/>
</dbReference>
<gene>
    <name evidence="6" type="ORF">E6C55_16830</name>
</gene>
<evidence type="ECO:0000256" key="3">
    <source>
        <dbReference type="ARBA" id="ARBA00012733"/>
    </source>
</evidence>
<name>A0A4S4BW97_9BACL</name>
<dbReference type="InterPro" id="IPR026856">
    <property type="entry name" value="Sialidase_fam"/>
</dbReference>
<dbReference type="OrthoDB" id="9764804at2"/>
<evidence type="ECO:0000259" key="5">
    <source>
        <dbReference type="Pfam" id="PF13088"/>
    </source>
</evidence>
<dbReference type="EC" id="3.2.1.18" evidence="3"/>
<proteinExistence type="inferred from homology"/>
<dbReference type="InterPro" id="IPR018247">
    <property type="entry name" value="EF_Hand_1_Ca_BS"/>
</dbReference>
<comment type="similarity">
    <text evidence="2">Belongs to the glycosyl hydrolase 33 family.</text>
</comment>
<dbReference type="Gene3D" id="2.120.10.10">
    <property type="match status" value="1"/>
</dbReference>
<comment type="caution">
    <text evidence="6">The sequence shown here is derived from an EMBL/GenBank/DDBJ whole genome shotgun (WGS) entry which is preliminary data.</text>
</comment>
<reference evidence="6 7" key="1">
    <citation type="submission" date="2019-04" db="EMBL/GenBank/DDBJ databases">
        <title>Cohnella sp. nov. isolated from preserved vegetables.</title>
        <authorList>
            <person name="Lin S.-Y."/>
            <person name="Hung M.-H."/>
            <person name="Young C.-C."/>
        </authorList>
    </citation>
    <scope>NUCLEOTIDE SEQUENCE [LARGE SCALE GENOMIC DNA]</scope>
    <source>
        <strain evidence="6 7">CC-MHH1044</strain>
    </source>
</reference>
<dbReference type="GO" id="GO:0005737">
    <property type="term" value="C:cytoplasm"/>
    <property type="evidence" value="ECO:0007669"/>
    <property type="project" value="TreeGrafter"/>
</dbReference>
<dbReference type="GO" id="GO:0016020">
    <property type="term" value="C:membrane"/>
    <property type="evidence" value="ECO:0007669"/>
    <property type="project" value="TreeGrafter"/>
</dbReference>
<dbReference type="InterPro" id="IPR036278">
    <property type="entry name" value="Sialidase_sf"/>
</dbReference>